<gene>
    <name evidence="5" type="ORF">JM16_009158</name>
</gene>
<feature type="region of interest" description="Disordered" evidence="3">
    <location>
        <begin position="575"/>
        <end position="616"/>
    </location>
</feature>
<dbReference type="EMBL" id="JPWV03000686">
    <property type="protein sequence ID" value="KAG2506575.1"/>
    <property type="molecule type" value="Genomic_DNA"/>
</dbReference>
<dbReference type="InterPro" id="IPR008922">
    <property type="entry name" value="Di-copper_centre_dom_sf"/>
</dbReference>
<feature type="region of interest" description="Disordered" evidence="3">
    <location>
        <begin position="662"/>
        <end position="719"/>
    </location>
</feature>
<dbReference type="AlphaFoldDB" id="A0A8T0LKJ4"/>
<dbReference type="GO" id="GO:0016491">
    <property type="term" value="F:oxidoreductase activity"/>
    <property type="evidence" value="ECO:0007669"/>
    <property type="project" value="InterPro"/>
</dbReference>
<dbReference type="PROSITE" id="PS00497">
    <property type="entry name" value="TYROSINASE_1"/>
    <property type="match status" value="1"/>
</dbReference>
<dbReference type="SUPFAM" id="SSF48056">
    <property type="entry name" value="Di-copper centre-containing domain"/>
    <property type="match status" value="1"/>
</dbReference>
<reference evidence="5" key="1">
    <citation type="journal article" date="2015" name="Genom Data">
        <title>Genome sequences of six Phytophthora species associated with forests in New Zealand.</title>
        <authorList>
            <person name="Studholme D.J."/>
            <person name="McDougal R.L."/>
            <person name="Sambles C."/>
            <person name="Hansen E."/>
            <person name="Hardy G."/>
            <person name="Grant M."/>
            <person name="Ganley R.J."/>
            <person name="Williams N.M."/>
        </authorList>
    </citation>
    <scope>NUCLEOTIDE SEQUENCE</scope>
    <source>
        <strain evidence="5">NZFS 2646</strain>
    </source>
</reference>
<dbReference type="Proteomes" id="UP000785171">
    <property type="component" value="Unassembled WGS sequence"/>
</dbReference>
<evidence type="ECO:0000256" key="1">
    <source>
        <dbReference type="ARBA" id="ARBA00022723"/>
    </source>
</evidence>
<dbReference type="PANTHER" id="PTHR11474:SF126">
    <property type="entry name" value="TYROSINASE-LIKE PROTEIN TYR-1-RELATED"/>
    <property type="match status" value="1"/>
</dbReference>
<dbReference type="GO" id="GO:0046872">
    <property type="term" value="F:metal ion binding"/>
    <property type="evidence" value="ECO:0007669"/>
    <property type="project" value="UniProtKB-KW"/>
</dbReference>
<dbReference type="InterPro" id="IPR050316">
    <property type="entry name" value="Tyrosinase/Hemocyanin"/>
</dbReference>
<feature type="compositionally biased region" description="Low complexity" evidence="3">
    <location>
        <begin position="675"/>
        <end position="710"/>
    </location>
</feature>
<name>A0A8T0LKJ4_9STRA</name>
<accession>A0A8T0LKJ4</accession>
<evidence type="ECO:0000256" key="2">
    <source>
        <dbReference type="ARBA" id="ARBA00023008"/>
    </source>
</evidence>
<keyword evidence="2" id="KW-0186">Copper</keyword>
<dbReference type="InterPro" id="IPR002227">
    <property type="entry name" value="Tyrosinase_Cu-bd"/>
</dbReference>
<dbReference type="PANTHER" id="PTHR11474">
    <property type="entry name" value="TYROSINASE FAMILY MEMBER"/>
    <property type="match status" value="1"/>
</dbReference>
<dbReference type="Gene3D" id="1.10.1280.10">
    <property type="entry name" value="Di-copper center containing domain from catechol oxidase"/>
    <property type="match status" value="1"/>
</dbReference>
<keyword evidence="1" id="KW-0479">Metal-binding</keyword>
<dbReference type="PRINTS" id="PR00092">
    <property type="entry name" value="TYROSINASE"/>
</dbReference>
<feature type="compositionally biased region" description="Low complexity" evidence="3">
    <location>
        <begin position="578"/>
        <end position="616"/>
    </location>
</feature>
<dbReference type="Pfam" id="PF00264">
    <property type="entry name" value="Tyrosinase"/>
    <property type="match status" value="1"/>
</dbReference>
<evidence type="ECO:0000259" key="4">
    <source>
        <dbReference type="PROSITE" id="PS00497"/>
    </source>
</evidence>
<reference evidence="5" key="2">
    <citation type="submission" date="2020-06" db="EMBL/GenBank/DDBJ databases">
        <authorList>
            <person name="Studholme D.J."/>
        </authorList>
    </citation>
    <scope>NUCLEOTIDE SEQUENCE</scope>
    <source>
        <strain evidence="5">NZFS 2646</strain>
    </source>
</reference>
<protein>
    <recommendedName>
        <fullName evidence="4">Tyrosinase copper-binding domain-containing protein</fullName>
    </recommendedName>
</protein>
<comment type="caution">
    <text evidence="5">The sequence shown here is derived from an EMBL/GenBank/DDBJ whole genome shotgun (WGS) entry which is preliminary data.</text>
</comment>
<evidence type="ECO:0000313" key="6">
    <source>
        <dbReference type="Proteomes" id="UP000785171"/>
    </source>
</evidence>
<evidence type="ECO:0000256" key="3">
    <source>
        <dbReference type="SAM" id="MobiDB-lite"/>
    </source>
</evidence>
<proteinExistence type="predicted"/>
<feature type="domain" description="Tyrosinase copper-binding" evidence="4">
    <location>
        <begin position="314"/>
        <end position="331"/>
    </location>
</feature>
<sequence length="852" mass="93146">MVDLLHVVFHKCRVGTTRLTFDEKASNPVAWTSCARRDSGVFSPTDVITMRTGERGVNPIDGRTDPKIGKYFTGVPSQFAGLMDIRDLGSSSYGYYISGQVATMYSQCDASPTSRKLEEMMEAGVKPPSMCSSKDTKGDYISPDGIHVDSYDVQGDVNGYEHISQDDGHADVVVLDTSKVPSDESEERVETWYDQTIDAMGGDSHENMADLERQACMYENQCLGGTQEYSEEFKAIWHVTEPRCKSIVDAINNGSQSIIYESWREDMERNFGCPQPTNMTYWSWTGALAAAMDSGAYIKFVEMHTEMKSEMEAHRQCMFIYWHRLLLVVFENMLRGQGSQYACVTVPYYNWVGANNRVLSGTCSSLGDCSSITRELGGYTSGTQRTVAINGINNSGRCVPRGEWGSASVPGATSYASVRQQVFNGRNIGEMSPLVEQGCHNNVHSNLGGAMGTFASPSEPLFWSHHAMVDALHTIFHKCRVGTQRLTFAQKTAHPVAWTSCSRRDGGAFNPTDVITMRTGVNGVNPIEGSQDPRIGQYFSGVPNQFAGLMDVRDLGASSYSYELSGQLANMYNNCDGTSTPAPTTTSAPSTSASQPVTSAPVPTTPVPVASSAPTAATQPTRCSLFGWFFRRCGNGRILEAEHGWGLHGLRHSGGGNYPNDNNYYTPAAAPPSPQYNNNNNYNTPIPSPQTSGNNNNNIPSSTPTSAPSPHYDGNNNNQDVVIVNKSNQYEERVSSWYDQTAIKMGGQCAEVMADLERQACMFQDQCMGGTADYSAEFKKIWGAKEPRCLTIVNAINSGEQPIKHETWREDMESFFGCPKPVSSTPSTDQNGGYGDVVQSATDTLLSVIQLN</sequence>
<evidence type="ECO:0000313" key="5">
    <source>
        <dbReference type="EMBL" id="KAG2506575.1"/>
    </source>
</evidence>
<organism evidence="5 6">
    <name type="scientific">Phytophthora kernoviae</name>
    <dbReference type="NCBI Taxonomy" id="325452"/>
    <lineage>
        <taxon>Eukaryota</taxon>
        <taxon>Sar</taxon>
        <taxon>Stramenopiles</taxon>
        <taxon>Oomycota</taxon>
        <taxon>Peronosporomycetes</taxon>
        <taxon>Peronosporales</taxon>
        <taxon>Peronosporaceae</taxon>
        <taxon>Phytophthora</taxon>
    </lineage>
</organism>